<evidence type="ECO:0000256" key="5">
    <source>
        <dbReference type="SAM" id="MobiDB-lite"/>
    </source>
</evidence>
<evidence type="ECO:0000313" key="6">
    <source>
        <dbReference type="EMBL" id="CAD1830312.1"/>
    </source>
</evidence>
<dbReference type="AlphaFoldDB" id="A0A6V7PHF7"/>
<evidence type="ECO:0000256" key="4">
    <source>
        <dbReference type="ARBA" id="ARBA00023136"/>
    </source>
</evidence>
<protein>
    <submittedName>
        <fullName evidence="6">Uncharacterized protein</fullName>
    </submittedName>
</protein>
<name>A0A6V7PHF7_ANACO</name>
<comment type="subcellular location">
    <subcellularLocation>
        <location evidence="1">Membrane</location>
        <topology evidence="1">Multi-pass membrane protein</topology>
    </subcellularLocation>
</comment>
<keyword evidence="3" id="KW-1133">Transmembrane helix</keyword>
<dbReference type="PANTHER" id="PTHR14110">
    <property type="entry name" value="MITOCHONDRIAL IMPORT INNER MEMBRANE TRANSLOCASE SUBUNIT TIM22"/>
    <property type="match status" value="1"/>
</dbReference>
<evidence type="ECO:0000256" key="1">
    <source>
        <dbReference type="ARBA" id="ARBA00004141"/>
    </source>
</evidence>
<organism evidence="6">
    <name type="scientific">Ananas comosus var. bracteatus</name>
    <name type="common">red pineapple</name>
    <dbReference type="NCBI Taxonomy" id="296719"/>
    <lineage>
        <taxon>Eukaryota</taxon>
        <taxon>Viridiplantae</taxon>
        <taxon>Streptophyta</taxon>
        <taxon>Embryophyta</taxon>
        <taxon>Tracheophyta</taxon>
        <taxon>Spermatophyta</taxon>
        <taxon>Magnoliopsida</taxon>
        <taxon>Liliopsida</taxon>
        <taxon>Poales</taxon>
        <taxon>Bromeliaceae</taxon>
        <taxon>Bromelioideae</taxon>
        <taxon>Ananas</taxon>
    </lineage>
</organism>
<keyword evidence="4" id="KW-0472">Membrane</keyword>
<sequence>MGRRRSGRSGSKEATVAEAKYSSALPSESPLASLLRRPLPLMEKEKMQRKRWRRMMLPFLCSPLRVGAVASHVSGRHDRRRKLPLPPPPPSEGWKERIIVPTVLAGIIGGGYGLLSKHRKAMGPASAAATYAVNLAVIAACYSGARELARDARASEPGDFMNSVVGGFASGALLGRVQGGQLGAVRYAIIFAAAGTAVDFAAMQISPYLQSFRGSLAGDKSWWKLPEWSPIQVLDEKLSLRKELANSSSMLRELSAK</sequence>
<dbReference type="GO" id="GO:0008320">
    <property type="term" value="F:protein transmembrane transporter activity"/>
    <property type="evidence" value="ECO:0007669"/>
    <property type="project" value="TreeGrafter"/>
</dbReference>
<dbReference type="InterPro" id="IPR039175">
    <property type="entry name" value="TIM22"/>
</dbReference>
<accession>A0A6V7PHF7</accession>
<dbReference type="GO" id="GO:0042721">
    <property type="term" value="C:TIM22 mitochondrial import inner membrane insertion complex"/>
    <property type="evidence" value="ECO:0007669"/>
    <property type="project" value="InterPro"/>
</dbReference>
<evidence type="ECO:0000256" key="2">
    <source>
        <dbReference type="ARBA" id="ARBA00022692"/>
    </source>
</evidence>
<gene>
    <name evidence="6" type="ORF">CB5_LOCUS13523</name>
</gene>
<feature type="region of interest" description="Disordered" evidence="5">
    <location>
        <begin position="1"/>
        <end position="30"/>
    </location>
</feature>
<dbReference type="GO" id="GO:0045039">
    <property type="term" value="P:protein insertion into mitochondrial inner membrane"/>
    <property type="evidence" value="ECO:0007669"/>
    <property type="project" value="InterPro"/>
</dbReference>
<reference evidence="6" key="1">
    <citation type="submission" date="2020-07" db="EMBL/GenBank/DDBJ databases">
        <authorList>
            <person name="Lin J."/>
        </authorList>
    </citation>
    <scope>NUCLEOTIDE SEQUENCE</scope>
</reference>
<dbReference type="GO" id="GO:0030943">
    <property type="term" value="F:mitochondrion targeting sequence binding"/>
    <property type="evidence" value="ECO:0007669"/>
    <property type="project" value="TreeGrafter"/>
</dbReference>
<keyword evidence="2" id="KW-0812">Transmembrane</keyword>
<proteinExistence type="predicted"/>
<dbReference type="EMBL" id="LR862148">
    <property type="protein sequence ID" value="CAD1830312.1"/>
    <property type="molecule type" value="Genomic_DNA"/>
</dbReference>
<dbReference type="PANTHER" id="PTHR14110:SF10">
    <property type="entry name" value="OS04G0376100 PROTEIN"/>
    <property type="match status" value="1"/>
</dbReference>
<evidence type="ECO:0000256" key="3">
    <source>
        <dbReference type="ARBA" id="ARBA00022989"/>
    </source>
</evidence>